<dbReference type="PANTHER" id="PTHR33747:SF1">
    <property type="entry name" value="ADENYLATE CYCLASE-ASSOCIATED CAP C-TERMINAL DOMAIN-CONTAINING PROTEIN"/>
    <property type="match status" value="1"/>
</dbReference>
<keyword evidence="4" id="KW-1185">Reference proteome</keyword>
<dbReference type="InterPro" id="IPR032710">
    <property type="entry name" value="NTF2-like_dom_sf"/>
</dbReference>
<name>A0A495JQ56_9ACTN</name>
<proteinExistence type="inferred from homology"/>
<sequence>MPKRPARRATADQPTRPCPCGSTEPYGGCCGRLHRRETTAATAEQLMRSRFSAFSVGDADYLSRTWHSTTRPARLTLDPRQQWTRLDVLGTEQGGLFDTTGTVEFRAHYRESGQVNTVYERSRFVREDGQWVYLDADESH</sequence>
<dbReference type="RefSeq" id="WP_121162632.1">
    <property type="nucleotide sequence ID" value="NZ_RBKT01000001.1"/>
</dbReference>
<dbReference type="Proteomes" id="UP000277671">
    <property type="component" value="Unassembled WGS sequence"/>
</dbReference>
<evidence type="ECO:0000259" key="2">
    <source>
        <dbReference type="Pfam" id="PF17775"/>
    </source>
</evidence>
<dbReference type="InterPro" id="IPR023006">
    <property type="entry name" value="YchJ-like"/>
</dbReference>
<comment type="caution">
    <text evidence="3">The sequence shown here is derived from an EMBL/GenBank/DDBJ whole genome shotgun (WGS) entry which is preliminary data.</text>
</comment>
<gene>
    <name evidence="3" type="ORF">BDK92_5505</name>
</gene>
<dbReference type="HAMAP" id="MF_00612">
    <property type="entry name" value="UPF0225"/>
    <property type="match status" value="1"/>
</dbReference>
<comment type="similarity">
    <text evidence="1">Belongs to the UPF0225 family.</text>
</comment>
<dbReference type="OrthoDB" id="21421at2"/>
<evidence type="ECO:0000313" key="3">
    <source>
        <dbReference type="EMBL" id="RKR91116.1"/>
    </source>
</evidence>
<feature type="domain" description="YchJ-like middle NTF2-like" evidence="2">
    <location>
        <begin position="42"/>
        <end position="136"/>
    </location>
</feature>
<dbReference type="Pfam" id="PF17775">
    <property type="entry name" value="YchJ_M-like"/>
    <property type="match status" value="1"/>
</dbReference>
<dbReference type="Gene3D" id="3.10.450.50">
    <property type="match status" value="1"/>
</dbReference>
<dbReference type="InterPro" id="IPR048469">
    <property type="entry name" value="YchJ-like_M"/>
</dbReference>
<dbReference type="PANTHER" id="PTHR33747">
    <property type="entry name" value="UPF0225 PROTEIN SCO1677"/>
    <property type="match status" value="1"/>
</dbReference>
<dbReference type="EMBL" id="RBKT01000001">
    <property type="protein sequence ID" value="RKR91116.1"/>
    <property type="molecule type" value="Genomic_DNA"/>
</dbReference>
<accession>A0A495JQ56</accession>
<organism evidence="3 4">
    <name type="scientific">Micromonospora pisi</name>
    <dbReference type="NCBI Taxonomy" id="589240"/>
    <lineage>
        <taxon>Bacteria</taxon>
        <taxon>Bacillati</taxon>
        <taxon>Actinomycetota</taxon>
        <taxon>Actinomycetes</taxon>
        <taxon>Micromonosporales</taxon>
        <taxon>Micromonosporaceae</taxon>
        <taxon>Micromonospora</taxon>
    </lineage>
</organism>
<dbReference type="AlphaFoldDB" id="A0A495JQ56"/>
<reference evidence="3 4" key="1">
    <citation type="submission" date="2018-10" db="EMBL/GenBank/DDBJ databases">
        <title>Sequencing the genomes of 1000 actinobacteria strains.</title>
        <authorList>
            <person name="Klenk H.-P."/>
        </authorList>
    </citation>
    <scope>NUCLEOTIDE SEQUENCE [LARGE SCALE GENOMIC DNA]</scope>
    <source>
        <strain evidence="3 4">DSM 45175</strain>
    </source>
</reference>
<dbReference type="SUPFAM" id="SSF54427">
    <property type="entry name" value="NTF2-like"/>
    <property type="match status" value="1"/>
</dbReference>
<evidence type="ECO:0000313" key="4">
    <source>
        <dbReference type="Proteomes" id="UP000277671"/>
    </source>
</evidence>
<protein>
    <recommendedName>
        <fullName evidence="1">UPF0225 protein BDK92_5505</fullName>
    </recommendedName>
</protein>
<evidence type="ECO:0000256" key="1">
    <source>
        <dbReference type="HAMAP-Rule" id="MF_00612"/>
    </source>
</evidence>